<organism evidence="1 2">
    <name type="scientific">Ideonella margarita</name>
    <dbReference type="NCBI Taxonomy" id="2984191"/>
    <lineage>
        <taxon>Bacteria</taxon>
        <taxon>Pseudomonadati</taxon>
        <taxon>Pseudomonadota</taxon>
        <taxon>Betaproteobacteria</taxon>
        <taxon>Burkholderiales</taxon>
        <taxon>Sphaerotilaceae</taxon>
        <taxon>Ideonella</taxon>
    </lineage>
</organism>
<keyword evidence="2" id="KW-1185">Reference proteome</keyword>
<evidence type="ECO:0000313" key="2">
    <source>
        <dbReference type="Proteomes" id="UP001379945"/>
    </source>
</evidence>
<protein>
    <submittedName>
        <fullName evidence="1">Uncharacterized protein</fullName>
    </submittedName>
</protein>
<proteinExistence type="predicted"/>
<evidence type="ECO:0000313" key="1">
    <source>
        <dbReference type="EMBL" id="MEK8047995.1"/>
    </source>
</evidence>
<dbReference type="Proteomes" id="UP001379945">
    <property type="component" value="Unassembled WGS sequence"/>
</dbReference>
<sequence>MTNTSRFDTASNTIRSTAAALALGVTMALMGGLNGVADQQFNSVIADQADQGPTQVVVITGQRPARA</sequence>
<accession>A0ABU9C7Y7</accession>
<name>A0ABU9C7Y7_9BURK</name>
<comment type="caution">
    <text evidence="1">The sequence shown here is derived from an EMBL/GenBank/DDBJ whole genome shotgun (WGS) entry which is preliminary data.</text>
</comment>
<dbReference type="EMBL" id="JBBUTI010000012">
    <property type="protein sequence ID" value="MEK8047995.1"/>
    <property type="molecule type" value="Genomic_DNA"/>
</dbReference>
<gene>
    <name evidence="1" type="ORF">AACH00_16670</name>
</gene>
<reference evidence="1 2" key="1">
    <citation type="submission" date="2024-04" db="EMBL/GenBank/DDBJ databases">
        <title>Novel species of the genus Ideonella isolated from streams.</title>
        <authorList>
            <person name="Lu H."/>
        </authorList>
    </citation>
    <scope>NUCLEOTIDE SEQUENCE [LARGE SCALE GENOMIC DNA]</scope>
    <source>
        <strain evidence="1 2">LYT19W</strain>
    </source>
</reference>
<dbReference type="RefSeq" id="WP_341400308.1">
    <property type="nucleotide sequence ID" value="NZ_JBBUTI010000012.1"/>
</dbReference>